<comment type="caution">
    <text evidence="7">The sequence shown here is derived from an EMBL/GenBank/DDBJ whole genome shotgun (WGS) entry which is preliminary data.</text>
</comment>
<name>A0A554LL71_9BACT</name>
<evidence type="ECO:0000256" key="3">
    <source>
        <dbReference type="ARBA" id="ARBA00023274"/>
    </source>
</evidence>
<evidence type="ECO:0000256" key="4">
    <source>
        <dbReference type="ARBA" id="ARBA00035204"/>
    </source>
</evidence>
<dbReference type="Pfam" id="PF00831">
    <property type="entry name" value="Ribosomal_L29"/>
    <property type="match status" value="1"/>
</dbReference>
<evidence type="ECO:0000256" key="2">
    <source>
        <dbReference type="ARBA" id="ARBA00022980"/>
    </source>
</evidence>
<dbReference type="GO" id="GO:0005840">
    <property type="term" value="C:ribosome"/>
    <property type="evidence" value="ECO:0007669"/>
    <property type="project" value="UniProtKB-KW"/>
</dbReference>
<dbReference type="Gene3D" id="1.10.287.310">
    <property type="match status" value="1"/>
</dbReference>
<proteinExistence type="inferred from homology"/>
<evidence type="ECO:0000256" key="1">
    <source>
        <dbReference type="ARBA" id="ARBA00009254"/>
    </source>
</evidence>
<keyword evidence="2 5" id="KW-0689">Ribosomal protein</keyword>
<evidence type="ECO:0000313" key="7">
    <source>
        <dbReference type="EMBL" id="TSC93389.1"/>
    </source>
</evidence>
<dbReference type="InterPro" id="IPR001854">
    <property type="entry name" value="Ribosomal_uL29"/>
</dbReference>
<accession>A0A554LL71</accession>
<dbReference type="InterPro" id="IPR036049">
    <property type="entry name" value="Ribosomal_uL29_sf"/>
</dbReference>
<reference evidence="7 8" key="1">
    <citation type="submission" date="2017-07" db="EMBL/GenBank/DDBJ databases">
        <title>Mechanisms for carbon and nitrogen cycling indicate functional differentiation within the Candidate Phyla Radiation.</title>
        <authorList>
            <person name="Danczak R.E."/>
            <person name="Johnston M.D."/>
            <person name="Kenah C."/>
            <person name="Slattery M."/>
            <person name="Wrighton K.C."/>
            <person name="Wilkins M.J."/>
        </authorList>
    </citation>
    <scope>NUCLEOTIDE SEQUENCE [LARGE SCALE GENOMIC DNA]</scope>
    <source>
        <strain evidence="7">Licking1014_7</strain>
    </source>
</reference>
<protein>
    <recommendedName>
        <fullName evidence="4 5">Large ribosomal subunit protein uL29</fullName>
    </recommendedName>
</protein>
<keyword evidence="6" id="KW-0175">Coiled coil</keyword>
<dbReference type="AlphaFoldDB" id="A0A554LL71"/>
<sequence>MKKKQDLITFNKLATKKLFETLEKLQSELRNIKIAIATQKNSNTGKVKILKKQIAQIKTLINQRILEEIK</sequence>
<dbReference type="GO" id="GO:0006412">
    <property type="term" value="P:translation"/>
    <property type="evidence" value="ECO:0007669"/>
    <property type="project" value="UniProtKB-UniRule"/>
</dbReference>
<dbReference type="GO" id="GO:1990904">
    <property type="term" value="C:ribonucleoprotein complex"/>
    <property type="evidence" value="ECO:0007669"/>
    <property type="project" value="UniProtKB-KW"/>
</dbReference>
<evidence type="ECO:0000313" key="8">
    <source>
        <dbReference type="Proteomes" id="UP000315689"/>
    </source>
</evidence>
<dbReference type="EMBL" id="VMGK01000002">
    <property type="protein sequence ID" value="TSC93389.1"/>
    <property type="molecule type" value="Genomic_DNA"/>
</dbReference>
<keyword evidence="3 5" id="KW-0687">Ribonucleoprotein</keyword>
<feature type="coiled-coil region" evidence="6">
    <location>
        <begin position="15"/>
        <end position="42"/>
    </location>
</feature>
<dbReference type="Proteomes" id="UP000315689">
    <property type="component" value="Unassembled WGS sequence"/>
</dbReference>
<comment type="similarity">
    <text evidence="1 5">Belongs to the universal ribosomal protein uL29 family.</text>
</comment>
<dbReference type="InterPro" id="IPR018254">
    <property type="entry name" value="Ribosomal_uL29_CS"/>
</dbReference>
<evidence type="ECO:0000256" key="6">
    <source>
        <dbReference type="SAM" id="Coils"/>
    </source>
</evidence>
<dbReference type="GO" id="GO:0003735">
    <property type="term" value="F:structural constituent of ribosome"/>
    <property type="evidence" value="ECO:0007669"/>
    <property type="project" value="InterPro"/>
</dbReference>
<dbReference type="HAMAP" id="MF_00374">
    <property type="entry name" value="Ribosomal_uL29"/>
    <property type="match status" value="1"/>
</dbReference>
<gene>
    <name evidence="5" type="primary">rpmC</name>
    <name evidence="7" type="ORF">CEN89_64</name>
</gene>
<dbReference type="SUPFAM" id="SSF46561">
    <property type="entry name" value="Ribosomal protein L29 (L29p)"/>
    <property type="match status" value="1"/>
</dbReference>
<dbReference type="NCBIfam" id="TIGR00012">
    <property type="entry name" value="L29"/>
    <property type="match status" value="1"/>
</dbReference>
<dbReference type="PROSITE" id="PS00579">
    <property type="entry name" value="RIBOSOMAL_L29"/>
    <property type="match status" value="1"/>
</dbReference>
<organism evidence="7 8">
    <name type="scientific">Candidatus Berkelbacteria bacterium Licking1014_7</name>
    <dbReference type="NCBI Taxonomy" id="2017147"/>
    <lineage>
        <taxon>Bacteria</taxon>
        <taxon>Candidatus Berkelbacteria</taxon>
    </lineage>
</organism>
<evidence type="ECO:0000256" key="5">
    <source>
        <dbReference type="HAMAP-Rule" id="MF_00374"/>
    </source>
</evidence>